<feature type="compositionally biased region" description="Low complexity" evidence="1">
    <location>
        <begin position="74"/>
        <end position="103"/>
    </location>
</feature>
<protein>
    <submittedName>
        <fullName evidence="2">Uncharacterized protein</fullName>
    </submittedName>
</protein>
<feature type="compositionally biased region" description="Basic and acidic residues" evidence="1">
    <location>
        <begin position="341"/>
        <end position="356"/>
    </location>
</feature>
<evidence type="ECO:0000256" key="1">
    <source>
        <dbReference type="SAM" id="MobiDB-lite"/>
    </source>
</evidence>
<feature type="region of interest" description="Disordered" evidence="1">
    <location>
        <begin position="140"/>
        <end position="170"/>
    </location>
</feature>
<feature type="compositionally biased region" description="Basic residues" evidence="1">
    <location>
        <begin position="416"/>
        <end position="425"/>
    </location>
</feature>
<comment type="caution">
    <text evidence="2">The sequence shown here is derived from an EMBL/GenBank/DDBJ whole genome shotgun (WGS) entry which is preliminary data.</text>
</comment>
<feature type="compositionally biased region" description="Low complexity" evidence="1">
    <location>
        <begin position="229"/>
        <end position="245"/>
    </location>
</feature>
<feature type="compositionally biased region" description="Acidic residues" evidence="1">
    <location>
        <begin position="456"/>
        <end position="479"/>
    </location>
</feature>
<dbReference type="Proteomes" id="UP000629468">
    <property type="component" value="Unassembled WGS sequence"/>
</dbReference>
<feature type="compositionally biased region" description="Polar residues" evidence="1">
    <location>
        <begin position="161"/>
        <end position="170"/>
    </location>
</feature>
<evidence type="ECO:0000313" key="2">
    <source>
        <dbReference type="EMBL" id="KAF7777818.1"/>
    </source>
</evidence>
<organism evidence="2 3">
    <name type="scientific">Agaricus bisporus var. burnettii</name>
    <dbReference type="NCBI Taxonomy" id="192524"/>
    <lineage>
        <taxon>Eukaryota</taxon>
        <taxon>Fungi</taxon>
        <taxon>Dikarya</taxon>
        <taxon>Basidiomycota</taxon>
        <taxon>Agaricomycotina</taxon>
        <taxon>Agaricomycetes</taxon>
        <taxon>Agaricomycetidae</taxon>
        <taxon>Agaricales</taxon>
        <taxon>Agaricineae</taxon>
        <taxon>Agaricaceae</taxon>
        <taxon>Agaricus</taxon>
    </lineage>
</organism>
<feature type="region of interest" description="Disordered" evidence="1">
    <location>
        <begin position="1"/>
        <end position="124"/>
    </location>
</feature>
<feature type="region of interest" description="Disordered" evidence="1">
    <location>
        <begin position="228"/>
        <end position="496"/>
    </location>
</feature>
<gene>
    <name evidence="2" type="ORF">Agabi119p4_3890</name>
</gene>
<sequence>MFAPSILQHNPDASPRRIRFAPLPDPRRSVLITDDGEELPIPTIPSSSHFPAIPTPSPTNANRSDYFAGFDAASSCSSSSDSRLNSDSQELSSSSSASSISATPTPPLHTPTDTVSSESPLLPYPPTNKKSFSFFRSLKRNSGTSSPSSSSTLTPVPSLDRTPNASTTFSRRNISAEEILTLGTINLFRTTSKDTCDADPHPSAWSLTRWSSASSAREPYVGSPLYRVSSAQSTRSTQSYQSTSTLKAKIRMPKRASNLQPPSRKGTRMLNGRVYGGKQNANPFANARDEEPSFVEWGYGGMGSVKGATSAGAHGRWERLQNSQQEEDDASGMAWIKKRREQRERERKEREEHENPSEATPTVTQPEANSTSPTSSASSSSLAGPSVMPSPSPSQSTTPTDDEHVMTAINIPAPHHYLRHSHSRSASKDGSVACVPREIKAVESESEGSRSSTSDSDSDGEHEDDSSSSGDDDEEEEEEERKTALGAGVEKISRHH</sequence>
<name>A0A8H7KIE4_AGABI</name>
<feature type="compositionally biased region" description="Low complexity" evidence="1">
    <location>
        <begin position="370"/>
        <end position="399"/>
    </location>
</feature>
<accession>A0A8H7KIE4</accession>
<dbReference type="EMBL" id="JABXXO010000005">
    <property type="protein sequence ID" value="KAF7777818.1"/>
    <property type="molecule type" value="Genomic_DNA"/>
</dbReference>
<reference evidence="2 3" key="1">
    <citation type="journal article" name="Sci. Rep.">
        <title>Telomere-to-telomere assembled and centromere annotated genomes of the two main subspecies of the button mushroom Agaricus bisporus reveal especially polymorphic chromosome ends.</title>
        <authorList>
            <person name="Sonnenberg A.S.M."/>
            <person name="Sedaghat-Telgerd N."/>
            <person name="Lavrijssen B."/>
            <person name="Ohm R.A."/>
            <person name="Hendrickx P.M."/>
            <person name="Scholtmeijer K."/>
            <person name="Baars J.J.P."/>
            <person name="van Peer A."/>
        </authorList>
    </citation>
    <scope>NUCLEOTIDE SEQUENCE [LARGE SCALE GENOMIC DNA]</scope>
    <source>
        <strain evidence="2 3">H119_p4</strain>
    </source>
</reference>
<proteinExistence type="predicted"/>
<evidence type="ECO:0000313" key="3">
    <source>
        <dbReference type="Proteomes" id="UP000629468"/>
    </source>
</evidence>
<dbReference type="AlphaFoldDB" id="A0A8H7KIE4"/>
<feature type="compositionally biased region" description="Polar residues" evidence="1">
    <location>
        <begin position="357"/>
        <end position="369"/>
    </location>
</feature>
<feature type="compositionally biased region" description="Low complexity" evidence="1">
    <location>
        <begin position="142"/>
        <end position="158"/>
    </location>
</feature>